<dbReference type="SUPFAM" id="SSF46785">
    <property type="entry name" value="Winged helix' DNA-binding domain"/>
    <property type="match status" value="1"/>
</dbReference>
<dbReference type="PROSITE" id="PS50995">
    <property type="entry name" value="HTH_MARR_2"/>
    <property type="match status" value="1"/>
</dbReference>
<name>A0A9D1GM47_9FIRM</name>
<dbReference type="Gene3D" id="1.10.10.10">
    <property type="entry name" value="Winged helix-like DNA-binding domain superfamily/Winged helix DNA-binding domain"/>
    <property type="match status" value="1"/>
</dbReference>
<accession>A0A9D1GM47</accession>
<dbReference type="GO" id="GO:0006950">
    <property type="term" value="P:response to stress"/>
    <property type="evidence" value="ECO:0007669"/>
    <property type="project" value="TreeGrafter"/>
</dbReference>
<reference evidence="2" key="2">
    <citation type="journal article" date="2021" name="PeerJ">
        <title>Extensive microbial diversity within the chicken gut microbiome revealed by metagenomics and culture.</title>
        <authorList>
            <person name="Gilroy R."/>
            <person name="Ravi A."/>
            <person name="Getino M."/>
            <person name="Pursley I."/>
            <person name="Horton D.L."/>
            <person name="Alikhan N.F."/>
            <person name="Baker D."/>
            <person name="Gharbi K."/>
            <person name="Hall N."/>
            <person name="Watson M."/>
            <person name="Adriaenssens E.M."/>
            <person name="Foster-Nyarko E."/>
            <person name="Jarju S."/>
            <person name="Secka A."/>
            <person name="Antonio M."/>
            <person name="Oren A."/>
            <person name="Chaudhuri R.R."/>
            <person name="La Ragione R."/>
            <person name="Hildebrand F."/>
            <person name="Pallen M.J."/>
        </authorList>
    </citation>
    <scope>NUCLEOTIDE SEQUENCE</scope>
    <source>
        <strain evidence="2">CHK123-3438</strain>
    </source>
</reference>
<protein>
    <submittedName>
        <fullName evidence="2">Winged helix-turn-helix transcriptional regulator</fullName>
    </submittedName>
</protein>
<evidence type="ECO:0000313" key="2">
    <source>
        <dbReference type="EMBL" id="HIT42634.1"/>
    </source>
</evidence>
<dbReference type="SMART" id="SM00347">
    <property type="entry name" value="HTH_MARR"/>
    <property type="match status" value="1"/>
</dbReference>
<evidence type="ECO:0000313" key="3">
    <source>
        <dbReference type="Proteomes" id="UP000886860"/>
    </source>
</evidence>
<sequence length="150" mass="17509">MIDGDIFRLIKQLNNSLREYENCRRFSQDITPAQSVLLEYMLSQQKTEFFASQIYRETGFSKATVSSLLKGLKRQGYLTMEEVSEDERKKRIRLTPKAFGLSAALLDHRKQIQQVLCAGIGADEMEMIRRGLEKMCMNIKTDRSRRMKYV</sequence>
<reference evidence="2" key="1">
    <citation type="submission" date="2020-10" db="EMBL/GenBank/DDBJ databases">
        <authorList>
            <person name="Gilroy R."/>
        </authorList>
    </citation>
    <scope>NUCLEOTIDE SEQUENCE</scope>
    <source>
        <strain evidence="2">CHK123-3438</strain>
    </source>
</reference>
<dbReference type="InterPro" id="IPR039422">
    <property type="entry name" value="MarR/SlyA-like"/>
</dbReference>
<organism evidence="2 3">
    <name type="scientific">Candidatus Caccovicinus merdipullorum</name>
    <dbReference type="NCBI Taxonomy" id="2840724"/>
    <lineage>
        <taxon>Bacteria</taxon>
        <taxon>Bacillati</taxon>
        <taxon>Bacillota</taxon>
        <taxon>Clostridia</taxon>
        <taxon>Eubacteriales</taxon>
        <taxon>Candidatus Caccovicinus</taxon>
    </lineage>
</organism>
<gene>
    <name evidence="2" type="ORF">IAB60_11180</name>
</gene>
<dbReference type="PANTHER" id="PTHR33164">
    <property type="entry name" value="TRANSCRIPTIONAL REGULATOR, MARR FAMILY"/>
    <property type="match status" value="1"/>
</dbReference>
<dbReference type="InterPro" id="IPR036388">
    <property type="entry name" value="WH-like_DNA-bd_sf"/>
</dbReference>
<comment type="caution">
    <text evidence="2">The sequence shown here is derived from an EMBL/GenBank/DDBJ whole genome shotgun (WGS) entry which is preliminary data.</text>
</comment>
<dbReference type="GO" id="GO:0003700">
    <property type="term" value="F:DNA-binding transcription factor activity"/>
    <property type="evidence" value="ECO:0007669"/>
    <property type="project" value="InterPro"/>
</dbReference>
<evidence type="ECO:0000259" key="1">
    <source>
        <dbReference type="PROSITE" id="PS50995"/>
    </source>
</evidence>
<dbReference type="PRINTS" id="PR00598">
    <property type="entry name" value="HTHMARR"/>
</dbReference>
<dbReference type="Pfam" id="PF12802">
    <property type="entry name" value="MarR_2"/>
    <property type="match status" value="1"/>
</dbReference>
<dbReference type="InterPro" id="IPR000835">
    <property type="entry name" value="HTH_MarR-typ"/>
</dbReference>
<proteinExistence type="predicted"/>
<feature type="domain" description="HTH marR-type" evidence="1">
    <location>
        <begin position="3"/>
        <end position="137"/>
    </location>
</feature>
<dbReference type="EMBL" id="DVKS01000186">
    <property type="protein sequence ID" value="HIT42634.1"/>
    <property type="molecule type" value="Genomic_DNA"/>
</dbReference>
<dbReference type="InterPro" id="IPR036390">
    <property type="entry name" value="WH_DNA-bd_sf"/>
</dbReference>
<dbReference type="Proteomes" id="UP000886860">
    <property type="component" value="Unassembled WGS sequence"/>
</dbReference>
<dbReference type="PANTHER" id="PTHR33164:SF43">
    <property type="entry name" value="HTH-TYPE TRANSCRIPTIONAL REPRESSOR YETL"/>
    <property type="match status" value="1"/>
</dbReference>
<dbReference type="AlphaFoldDB" id="A0A9D1GM47"/>